<proteinExistence type="inferred from homology"/>
<protein>
    <submittedName>
        <fullName evidence="5">Flagellar basal-body rod protein FlgG</fullName>
    </submittedName>
</protein>
<keyword evidence="6" id="KW-1185">Reference proteome</keyword>
<comment type="similarity">
    <text evidence="1 2">Belongs to the flagella basal body rod proteins family.</text>
</comment>
<evidence type="ECO:0000256" key="1">
    <source>
        <dbReference type="ARBA" id="ARBA00009677"/>
    </source>
</evidence>
<accession>A0A1G8KSM9</accession>
<dbReference type="EMBL" id="FNEN01000002">
    <property type="protein sequence ID" value="SDI46428.1"/>
    <property type="molecule type" value="Genomic_DNA"/>
</dbReference>
<keyword evidence="5" id="KW-0969">Cilium</keyword>
<keyword evidence="5" id="KW-0282">Flagellum</keyword>
<keyword evidence="2" id="KW-0975">Bacterial flagellum</keyword>
<dbReference type="Proteomes" id="UP000198853">
    <property type="component" value="Unassembled WGS sequence"/>
</dbReference>
<dbReference type="OrthoDB" id="9800375at2"/>
<dbReference type="InterPro" id="IPR053967">
    <property type="entry name" value="LlgE_F_G-like_D1"/>
</dbReference>
<dbReference type="SUPFAM" id="SSF117143">
    <property type="entry name" value="Flagellar hook protein flgE"/>
    <property type="match status" value="1"/>
</dbReference>
<evidence type="ECO:0000259" key="3">
    <source>
        <dbReference type="Pfam" id="PF06429"/>
    </source>
</evidence>
<feature type="domain" description="Flagellar hook protein FlgE/F/G-like D1" evidence="4">
    <location>
        <begin position="113"/>
        <end position="170"/>
    </location>
</feature>
<feature type="domain" description="Flagellar basal-body/hook protein C-terminal" evidence="3">
    <location>
        <begin position="223"/>
        <end position="267"/>
    </location>
</feature>
<organism evidence="5 6">
    <name type="scientific">Natribacillus halophilus</name>
    <dbReference type="NCBI Taxonomy" id="549003"/>
    <lineage>
        <taxon>Bacteria</taxon>
        <taxon>Bacillati</taxon>
        <taxon>Bacillota</taxon>
        <taxon>Bacilli</taxon>
        <taxon>Bacillales</taxon>
        <taxon>Bacillaceae</taxon>
        <taxon>Natribacillus</taxon>
    </lineage>
</organism>
<evidence type="ECO:0000313" key="5">
    <source>
        <dbReference type="EMBL" id="SDI46428.1"/>
    </source>
</evidence>
<dbReference type="NCBIfam" id="TIGR03506">
    <property type="entry name" value="FlgEFG_subfam"/>
    <property type="match status" value="1"/>
</dbReference>
<reference evidence="5 6" key="1">
    <citation type="submission" date="2016-10" db="EMBL/GenBank/DDBJ databases">
        <authorList>
            <person name="de Groot N.N."/>
        </authorList>
    </citation>
    <scope>NUCLEOTIDE SEQUENCE [LARGE SCALE GENOMIC DNA]</scope>
    <source>
        <strain evidence="5 6">DSM 21771</strain>
    </source>
</reference>
<name>A0A1G8KSM9_9BACI</name>
<comment type="subcellular location">
    <subcellularLocation>
        <location evidence="2">Bacterial flagellum basal body</location>
    </subcellularLocation>
</comment>
<keyword evidence="5" id="KW-0966">Cell projection</keyword>
<dbReference type="GO" id="GO:0009425">
    <property type="term" value="C:bacterial-type flagellum basal body"/>
    <property type="evidence" value="ECO:0007669"/>
    <property type="project" value="UniProtKB-SubCell"/>
</dbReference>
<dbReference type="InterPro" id="IPR037925">
    <property type="entry name" value="FlgE/F/G-like"/>
</dbReference>
<dbReference type="PANTHER" id="PTHR30435">
    <property type="entry name" value="FLAGELLAR PROTEIN"/>
    <property type="match status" value="1"/>
</dbReference>
<dbReference type="GO" id="GO:0071978">
    <property type="term" value="P:bacterial-type flagellum-dependent swarming motility"/>
    <property type="evidence" value="ECO:0007669"/>
    <property type="project" value="TreeGrafter"/>
</dbReference>
<dbReference type="Pfam" id="PF22692">
    <property type="entry name" value="LlgE_F_G_D1"/>
    <property type="match status" value="1"/>
</dbReference>
<dbReference type="Pfam" id="PF06429">
    <property type="entry name" value="Flg_bbr_C"/>
    <property type="match status" value="1"/>
</dbReference>
<dbReference type="InterPro" id="IPR010930">
    <property type="entry name" value="Flg_bb/hook_C_dom"/>
</dbReference>
<dbReference type="InterPro" id="IPR020013">
    <property type="entry name" value="Flagellar_FlgE/F/G"/>
</dbReference>
<gene>
    <name evidence="5" type="ORF">SAMN04488123_102278</name>
</gene>
<evidence type="ECO:0000256" key="2">
    <source>
        <dbReference type="RuleBase" id="RU362116"/>
    </source>
</evidence>
<evidence type="ECO:0000313" key="6">
    <source>
        <dbReference type="Proteomes" id="UP000198853"/>
    </source>
</evidence>
<dbReference type="PANTHER" id="PTHR30435:SF19">
    <property type="entry name" value="FLAGELLAR BASAL-BODY ROD PROTEIN FLGG"/>
    <property type="match status" value="1"/>
</dbReference>
<dbReference type="RefSeq" id="WP_090396177.1">
    <property type="nucleotide sequence ID" value="NZ_FNEN01000002.1"/>
</dbReference>
<sequence length="273" mass="29985">MIRGFYQAASGMMTQQRQTEKLEDNLANVHTPGHKADHGAIRTFPNMLIQSMNSDGPGMNNGTIGELATGVYMQERAPDIQQGDLRETGVGTDVALLQGVLEPEEETGEPGMLFFAAQDDSGDVQYTRNGNFTVDGEGFLTTSQGHYILGTDGEPLEVENEWFTLASNGEITMDTEEYVGQLEVVYAADPQQLIKSGEGLLQNEGEAEMVSAVDNDDYPYDLQQQFLEQSNVDVGQTMADMTRAFRQFEANQTVLQAYDQNLQRTANDIGSLS</sequence>
<evidence type="ECO:0000259" key="4">
    <source>
        <dbReference type="Pfam" id="PF22692"/>
    </source>
</evidence>
<dbReference type="AlphaFoldDB" id="A0A1G8KSM9"/>